<dbReference type="Pfam" id="PF03432">
    <property type="entry name" value="Relaxase"/>
    <property type="match status" value="1"/>
</dbReference>
<evidence type="ECO:0000259" key="1">
    <source>
        <dbReference type="Pfam" id="PF03432"/>
    </source>
</evidence>
<protein>
    <submittedName>
        <fullName evidence="2">Relaxase/mobilization nuclease</fullName>
    </submittedName>
</protein>
<dbReference type="Proteomes" id="UP000095766">
    <property type="component" value="Unassembled WGS sequence"/>
</dbReference>
<name>A0A174W003_BACUN</name>
<evidence type="ECO:0000313" key="2">
    <source>
        <dbReference type="EMBL" id="CUQ37520.1"/>
    </source>
</evidence>
<organism evidence="2 3">
    <name type="scientific">Bacteroides uniformis</name>
    <dbReference type="NCBI Taxonomy" id="820"/>
    <lineage>
        <taxon>Bacteria</taxon>
        <taxon>Pseudomonadati</taxon>
        <taxon>Bacteroidota</taxon>
        <taxon>Bacteroidia</taxon>
        <taxon>Bacteroidales</taxon>
        <taxon>Bacteroidaceae</taxon>
        <taxon>Bacteroides</taxon>
    </lineage>
</organism>
<dbReference type="AlphaFoldDB" id="A0A174W003"/>
<proteinExistence type="predicted"/>
<feature type="domain" description="MobA/VirD2-like nuclease" evidence="1">
    <location>
        <begin position="26"/>
        <end position="153"/>
    </location>
</feature>
<sequence>MIGKGKSISHGTAALEYDLAKEIDGQAAATEIARHELYGCTGAEMVQEMKPYFADFPNVKNNCLRFEVSPSIEESASFTDADWAVLGNDFMQRMGLMNHQYIIIKHSGTESKKDQAHLHILVNRVSLSGELYRDNWIGKKATEAANAIARERNFIQSQDIGKANKKEIKEAMNSVLKKMQGFDLSKFQEELGKLGFKVREARASTGKLNGYYVTAWSGTEYKASEIGKGYTLAHIEQTQKKLKYNQMSISHGNKLTSGKGGFHL</sequence>
<reference evidence="2 3" key="1">
    <citation type="submission" date="2015-09" db="EMBL/GenBank/DDBJ databases">
        <authorList>
            <consortium name="Pathogen Informatics"/>
        </authorList>
    </citation>
    <scope>NUCLEOTIDE SEQUENCE [LARGE SCALE GENOMIC DNA]</scope>
    <source>
        <strain evidence="2 3">2789STDY5834898</strain>
    </source>
</reference>
<dbReference type="RefSeq" id="WP_057254454.1">
    <property type="nucleotide sequence ID" value="NZ_CZAO01000041.1"/>
</dbReference>
<accession>A0A174W003</accession>
<dbReference type="InterPro" id="IPR005094">
    <property type="entry name" value="Endonuclease_MobA/VirD2"/>
</dbReference>
<dbReference type="EMBL" id="CZAO01000041">
    <property type="protein sequence ID" value="CUQ37520.1"/>
    <property type="molecule type" value="Genomic_DNA"/>
</dbReference>
<gene>
    <name evidence="2" type="ORF">ERS852510_04206</name>
</gene>
<evidence type="ECO:0000313" key="3">
    <source>
        <dbReference type="Proteomes" id="UP000095766"/>
    </source>
</evidence>
<dbReference type="NCBIfam" id="NF041420">
    <property type="entry name" value="MbpB"/>
    <property type="match status" value="1"/>
</dbReference>